<protein>
    <submittedName>
        <fullName evidence="1">Uncharacterized protein</fullName>
    </submittedName>
</protein>
<comment type="caution">
    <text evidence="1">The sequence shown here is derived from an EMBL/GenBank/DDBJ whole genome shotgun (WGS) entry which is preliminary data.</text>
</comment>
<reference evidence="1" key="1">
    <citation type="submission" date="2022-04" db="EMBL/GenBank/DDBJ databases">
        <title>Carnegiea gigantea Genome sequencing and assembly v2.</title>
        <authorList>
            <person name="Copetti D."/>
            <person name="Sanderson M.J."/>
            <person name="Burquez A."/>
            <person name="Wojciechowski M.F."/>
        </authorList>
    </citation>
    <scope>NUCLEOTIDE SEQUENCE</scope>
    <source>
        <strain evidence="1">SGP5-SGP5p</strain>
        <tissue evidence="1">Aerial part</tissue>
    </source>
</reference>
<dbReference type="AlphaFoldDB" id="A0A9Q1JVY8"/>
<keyword evidence="2" id="KW-1185">Reference proteome</keyword>
<name>A0A9Q1JVY8_9CARY</name>
<proteinExistence type="predicted"/>
<accession>A0A9Q1JVY8</accession>
<sequence length="183" mass="20575">MSVYTVEAFLMFEKEFIDDARYNFKAIESSCSSMSFKELVEFDVGSIHCDEDGNVKVLNSLSNVLNPPGSHQKGVRNKRFKSIVERKCDQVKWKKSKKLSKNDVGSSTAPSQITLPMFNHLSVVPHDQHGVGEGSFPLSSFHPTYYFHSANSSSVFTPIMAPPVLQQLHYDVIHGNDSHNDKH</sequence>
<dbReference type="Proteomes" id="UP001153076">
    <property type="component" value="Unassembled WGS sequence"/>
</dbReference>
<dbReference type="OrthoDB" id="1725327at2759"/>
<dbReference type="EMBL" id="JAKOGI010000638">
    <property type="protein sequence ID" value="KAJ8432079.1"/>
    <property type="molecule type" value="Genomic_DNA"/>
</dbReference>
<evidence type="ECO:0000313" key="2">
    <source>
        <dbReference type="Proteomes" id="UP001153076"/>
    </source>
</evidence>
<evidence type="ECO:0000313" key="1">
    <source>
        <dbReference type="EMBL" id="KAJ8432079.1"/>
    </source>
</evidence>
<organism evidence="1 2">
    <name type="scientific">Carnegiea gigantea</name>
    <dbReference type="NCBI Taxonomy" id="171969"/>
    <lineage>
        <taxon>Eukaryota</taxon>
        <taxon>Viridiplantae</taxon>
        <taxon>Streptophyta</taxon>
        <taxon>Embryophyta</taxon>
        <taxon>Tracheophyta</taxon>
        <taxon>Spermatophyta</taxon>
        <taxon>Magnoliopsida</taxon>
        <taxon>eudicotyledons</taxon>
        <taxon>Gunneridae</taxon>
        <taxon>Pentapetalae</taxon>
        <taxon>Caryophyllales</taxon>
        <taxon>Cactineae</taxon>
        <taxon>Cactaceae</taxon>
        <taxon>Cactoideae</taxon>
        <taxon>Echinocereeae</taxon>
        <taxon>Carnegiea</taxon>
    </lineage>
</organism>
<gene>
    <name evidence="1" type="ORF">Cgig2_024689</name>
</gene>